<keyword evidence="1" id="KW-0812">Transmembrane</keyword>
<organism evidence="2 3">
    <name type="scientific">Microcystis aeruginosa NIES-2520</name>
    <dbReference type="NCBI Taxonomy" id="2303982"/>
    <lineage>
        <taxon>Bacteria</taxon>
        <taxon>Bacillati</taxon>
        <taxon>Cyanobacteriota</taxon>
        <taxon>Cyanophyceae</taxon>
        <taxon>Oscillatoriophycideae</taxon>
        <taxon>Chroococcales</taxon>
        <taxon>Microcystaceae</taxon>
        <taxon>Microcystis</taxon>
    </lineage>
</organism>
<dbReference type="Proteomes" id="UP000324917">
    <property type="component" value="Unassembled WGS sequence"/>
</dbReference>
<evidence type="ECO:0000313" key="3">
    <source>
        <dbReference type="Proteomes" id="UP000324917"/>
    </source>
</evidence>
<dbReference type="EMBL" id="BHVP01000107">
    <property type="protein sequence ID" value="GCA77040.1"/>
    <property type="molecule type" value="Genomic_DNA"/>
</dbReference>
<feature type="transmembrane region" description="Helical" evidence="1">
    <location>
        <begin position="37"/>
        <end position="56"/>
    </location>
</feature>
<comment type="caution">
    <text evidence="2">The sequence shown here is derived from an EMBL/GenBank/DDBJ whole genome shotgun (WGS) entry which is preliminary data.</text>
</comment>
<proteinExistence type="predicted"/>
<keyword evidence="1" id="KW-1133">Transmembrane helix</keyword>
<reference evidence="2 3" key="1">
    <citation type="submission" date="2018-09" db="EMBL/GenBank/DDBJ databases">
        <title>Evolutionary history of phycoerythrin pigmentation in the water bloom-forming cyanobacterium Microcystis aeruginosa.</title>
        <authorList>
            <person name="Tanabe Y."/>
            <person name="Tanabe Y."/>
            <person name="Yamaguchi H."/>
        </authorList>
    </citation>
    <scope>NUCLEOTIDE SEQUENCE [LARGE SCALE GENOMIC DNA]</scope>
    <source>
        <strain evidence="2 3">NIES-2520</strain>
    </source>
</reference>
<protein>
    <submittedName>
        <fullName evidence="2">Uncharacterized protein</fullName>
    </submittedName>
</protein>
<sequence>MQIEIEGLDAIKVAQDILEMEGVQGSYEVISEVEKEGTLATIATIIGIISGTIAIAEKLYQLKRKMLDSPETPKSERVLIVSKNADRLLLKDATLEQRSVLSVWSIFPPVFEHIEGSFVICSCRWMIND</sequence>
<dbReference type="RefSeq" id="WP_172970553.1">
    <property type="nucleotide sequence ID" value="NZ_BHVP01000107.1"/>
</dbReference>
<keyword evidence="1" id="KW-0472">Membrane</keyword>
<evidence type="ECO:0000256" key="1">
    <source>
        <dbReference type="SAM" id="Phobius"/>
    </source>
</evidence>
<evidence type="ECO:0000313" key="2">
    <source>
        <dbReference type="EMBL" id="GCA77040.1"/>
    </source>
</evidence>
<dbReference type="AlphaFoldDB" id="A0A5A5RLP1"/>
<name>A0A5A5RLP1_MICAE</name>
<accession>A0A5A5RLP1</accession>
<gene>
    <name evidence="2" type="ORF">MiTe_03892</name>
</gene>